<comment type="similarity">
    <text evidence="10">Belongs to the TonB-dependent receptor family.</text>
</comment>
<dbReference type="InterPro" id="IPR000531">
    <property type="entry name" value="Beta-barrel_TonB"/>
</dbReference>
<keyword evidence="3" id="KW-1134">Transmembrane beta strand</keyword>
<keyword evidence="4" id="KW-0812">Transmembrane</keyword>
<name>A0ABW7N5W9_9BACT</name>
<evidence type="ECO:0000256" key="4">
    <source>
        <dbReference type="ARBA" id="ARBA00022692"/>
    </source>
</evidence>
<dbReference type="Gene3D" id="2.40.170.20">
    <property type="entry name" value="TonB-dependent receptor, beta-barrel domain"/>
    <property type="match status" value="1"/>
</dbReference>
<accession>A0ABW7N5W9</accession>
<evidence type="ECO:0000256" key="8">
    <source>
        <dbReference type="ARBA" id="ARBA00023170"/>
    </source>
</evidence>
<evidence type="ECO:0000256" key="1">
    <source>
        <dbReference type="ARBA" id="ARBA00004571"/>
    </source>
</evidence>
<dbReference type="SUPFAM" id="SSF56935">
    <property type="entry name" value="Porins"/>
    <property type="match status" value="1"/>
</dbReference>
<reference evidence="13 14" key="1">
    <citation type="journal article" date="2013" name="Int. J. Syst. Evol. Microbiol.">
        <title>Marinoscillum luteum sp. nov., isolated from marine sediment.</title>
        <authorList>
            <person name="Cha I.T."/>
            <person name="Park S.J."/>
            <person name="Kim S.J."/>
            <person name="Kim J.G."/>
            <person name="Jung M.Y."/>
            <person name="Shin K.S."/>
            <person name="Kwon K.K."/>
            <person name="Yang S.H."/>
            <person name="Seo Y.S."/>
            <person name="Rhee S.K."/>
        </authorList>
    </citation>
    <scope>NUCLEOTIDE SEQUENCE [LARGE SCALE GENOMIC DNA]</scope>
    <source>
        <strain evidence="13 14">KCTC 23939</strain>
    </source>
</reference>
<dbReference type="Pfam" id="PF00593">
    <property type="entry name" value="TonB_dep_Rec_b-barrel"/>
    <property type="match status" value="1"/>
</dbReference>
<dbReference type="EMBL" id="JBIPKE010000013">
    <property type="protein sequence ID" value="MFH6982961.1"/>
    <property type="molecule type" value="Genomic_DNA"/>
</dbReference>
<evidence type="ECO:0000256" key="7">
    <source>
        <dbReference type="ARBA" id="ARBA00023136"/>
    </source>
</evidence>
<dbReference type="InterPro" id="IPR012910">
    <property type="entry name" value="Plug_dom"/>
</dbReference>
<keyword evidence="9" id="KW-0998">Cell outer membrane</keyword>
<evidence type="ECO:0000256" key="3">
    <source>
        <dbReference type="ARBA" id="ARBA00022452"/>
    </source>
</evidence>
<dbReference type="Pfam" id="PF07715">
    <property type="entry name" value="Plug"/>
    <property type="match status" value="1"/>
</dbReference>
<dbReference type="Pfam" id="PF13715">
    <property type="entry name" value="CarbopepD_reg_2"/>
    <property type="match status" value="1"/>
</dbReference>
<keyword evidence="6 10" id="KW-0798">TonB box</keyword>
<keyword evidence="5" id="KW-0732">Signal</keyword>
<keyword evidence="8 13" id="KW-0675">Receptor</keyword>
<proteinExistence type="inferred from homology"/>
<dbReference type="InterPro" id="IPR039426">
    <property type="entry name" value="TonB-dep_rcpt-like"/>
</dbReference>
<protein>
    <submittedName>
        <fullName evidence="13">TonB-dependent receptor domain-containing protein</fullName>
    </submittedName>
</protein>
<dbReference type="Proteomes" id="UP001610063">
    <property type="component" value="Unassembled WGS sequence"/>
</dbReference>
<dbReference type="InterPro" id="IPR037066">
    <property type="entry name" value="Plug_dom_sf"/>
</dbReference>
<dbReference type="SUPFAM" id="SSF49464">
    <property type="entry name" value="Carboxypeptidase regulatory domain-like"/>
    <property type="match status" value="1"/>
</dbReference>
<evidence type="ECO:0000313" key="13">
    <source>
        <dbReference type="EMBL" id="MFH6982961.1"/>
    </source>
</evidence>
<evidence type="ECO:0000259" key="11">
    <source>
        <dbReference type="Pfam" id="PF00593"/>
    </source>
</evidence>
<gene>
    <name evidence="13" type="ORF">ACHKAR_05905</name>
</gene>
<organism evidence="13 14">
    <name type="scientific">Marinoscillum luteum</name>
    <dbReference type="NCBI Taxonomy" id="861051"/>
    <lineage>
        <taxon>Bacteria</taxon>
        <taxon>Pseudomonadati</taxon>
        <taxon>Bacteroidota</taxon>
        <taxon>Cytophagia</taxon>
        <taxon>Cytophagales</taxon>
        <taxon>Reichenbachiellaceae</taxon>
        <taxon>Marinoscillum</taxon>
    </lineage>
</organism>
<evidence type="ECO:0000256" key="6">
    <source>
        <dbReference type="ARBA" id="ARBA00023077"/>
    </source>
</evidence>
<keyword evidence="2" id="KW-0813">Transport</keyword>
<feature type="domain" description="TonB-dependent receptor plug" evidence="12">
    <location>
        <begin position="124"/>
        <end position="231"/>
    </location>
</feature>
<evidence type="ECO:0000256" key="10">
    <source>
        <dbReference type="RuleBase" id="RU003357"/>
    </source>
</evidence>
<evidence type="ECO:0000256" key="5">
    <source>
        <dbReference type="ARBA" id="ARBA00022729"/>
    </source>
</evidence>
<comment type="subcellular location">
    <subcellularLocation>
        <location evidence="1">Cell outer membrane</location>
        <topology evidence="1">Multi-pass membrane protein</topology>
    </subcellularLocation>
</comment>
<dbReference type="InterPro" id="IPR008969">
    <property type="entry name" value="CarboxyPept-like_regulatory"/>
</dbReference>
<sequence length="985" mass="109010">MTISRIKFYLSFLLLCLIGMHAYGQVTIAGQVTDERTGESLIGVNVLVKGTVLGTITDVQGNFNLKITSPPPVTLVISFVGFERQEIEIDQAVISNLQVKMTESFMLGQEVVVSASRVEESILQSPVSIEKMDILAVQNTSSDTYYKAIANLKGVDVASSSINFQIINARGFGNTGNTRFVQLIDGMDTQAPALNFPIGNLNGPSELDVESVELIPGASSALYGPSAFNGVLLINSKNAFDYQGASAFVKTGVNHVGSSADQGPALMKEASIRYAKAFNNKFAFKINGSYSKADDWHGTDAADRNADFNPLASVGGENPGADRLHFHGDEAGINLAIFPFSAAFGTIARTTQFENGRFASNYMNAGDLPNHVATITPYKEVDLINYGAENMKVNTGLYYRITDNMELSYLYNAGFGTSIYTGAQRYSLSNFGIQQHRLQLRGDNFFLRAYGTFENSGDSYITEFLAKRVNDLMVGYNFGDYHNGFNPFENQGKGDLTGYLVDYGIEYLRSISDQGYQPGEIAALSEAERLQVQQNAHQYARSTVDDRYIMDPKTGTVVDGEGNTLTFEDVKKEALKGTIPNGPSFADKSAMYHAEGQYDFKNEIDFMELQMGASFRIYDLGSKGTIFPDTVGNEIAIKEYGVYAQAGKRLTDNFKLSGSVRYDKNENFKGQVNPRISGVFTFNKTHNIRASVQTGFRFPTTQGQYINLDVLSSRLLGGLPQFYEQYLPDPENNYYYSGASVNAFRNNIFSGQEISEAATALVRRTDFSPVKPEQVKSIEVGYKSLIQNKLLVDMVYYYNSYSDFITQELVVKAQKDTDGEPNYLTILRSNADNAFSIYTNLDNQVTTHGAALGLTYNLVKGYQIGGNYTWSKFISGYDENVLNDFNTPEHKFNVNFGNRKVTDIFGFNVTYRWQEAFRWESSFARGPVPAYGTLDAQVSLKLDNLRSILKIGGSNVLNNYYIQSLGGPNIGSIYYVSISFDELMN</sequence>
<evidence type="ECO:0000256" key="9">
    <source>
        <dbReference type="ARBA" id="ARBA00023237"/>
    </source>
</evidence>
<dbReference type="PANTHER" id="PTHR30069:SF29">
    <property type="entry name" value="HEMOGLOBIN AND HEMOGLOBIN-HAPTOGLOBIN-BINDING PROTEIN 1-RELATED"/>
    <property type="match status" value="1"/>
</dbReference>
<keyword evidence="14" id="KW-1185">Reference proteome</keyword>
<dbReference type="PANTHER" id="PTHR30069">
    <property type="entry name" value="TONB-DEPENDENT OUTER MEMBRANE RECEPTOR"/>
    <property type="match status" value="1"/>
</dbReference>
<dbReference type="InterPro" id="IPR036942">
    <property type="entry name" value="Beta-barrel_TonB_sf"/>
</dbReference>
<evidence type="ECO:0000313" key="14">
    <source>
        <dbReference type="Proteomes" id="UP001610063"/>
    </source>
</evidence>
<evidence type="ECO:0000256" key="2">
    <source>
        <dbReference type="ARBA" id="ARBA00022448"/>
    </source>
</evidence>
<dbReference type="Gene3D" id="2.170.130.10">
    <property type="entry name" value="TonB-dependent receptor, plug domain"/>
    <property type="match status" value="1"/>
</dbReference>
<evidence type="ECO:0000259" key="12">
    <source>
        <dbReference type="Pfam" id="PF07715"/>
    </source>
</evidence>
<dbReference type="Gene3D" id="2.60.40.1120">
    <property type="entry name" value="Carboxypeptidase-like, regulatory domain"/>
    <property type="match status" value="1"/>
</dbReference>
<feature type="domain" description="TonB-dependent receptor-like beta-barrel" evidence="11">
    <location>
        <begin position="469"/>
        <end position="955"/>
    </location>
</feature>
<comment type="caution">
    <text evidence="13">The sequence shown here is derived from an EMBL/GenBank/DDBJ whole genome shotgun (WGS) entry which is preliminary data.</text>
</comment>
<keyword evidence="7 10" id="KW-0472">Membrane</keyword>
<dbReference type="RefSeq" id="WP_395416569.1">
    <property type="nucleotide sequence ID" value="NZ_JBIPKE010000013.1"/>
</dbReference>